<evidence type="ECO:0000256" key="7">
    <source>
        <dbReference type="ARBA" id="ARBA00023242"/>
    </source>
</evidence>
<organism evidence="9">
    <name type="scientific">Arcella intermedia</name>
    <dbReference type="NCBI Taxonomy" id="1963864"/>
    <lineage>
        <taxon>Eukaryota</taxon>
        <taxon>Amoebozoa</taxon>
        <taxon>Tubulinea</taxon>
        <taxon>Elardia</taxon>
        <taxon>Arcellinida</taxon>
        <taxon>Sphaerothecina</taxon>
        <taxon>Arcellidae</taxon>
        <taxon>Arcella</taxon>
    </lineage>
</organism>
<dbReference type="SUPFAM" id="SSF46785">
    <property type="entry name" value="Winged helix' DNA-binding domain"/>
    <property type="match status" value="1"/>
</dbReference>
<evidence type="ECO:0000256" key="4">
    <source>
        <dbReference type="ARBA" id="ARBA00014878"/>
    </source>
</evidence>
<dbReference type="InterPro" id="IPR050756">
    <property type="entry name" value="CSN3"/>
</dbReference>
<evidence type="ECO:0000256" key="5">
    <source>
        <dbReference type="ARBA" id="ARBA00022490"/>
    </source>
</evidence>
<dbReference type="InterPro" id="IPR036390">
    <property type="entry name" value="WH_DNA-bd_sf"/>
</dbReference>
<dbReference type="InterPro" id="IPR055089">
    <property type="entry name" value="COP9_N"/>
</dbReference>
<comment type="similarity">
    <text evidence="3">Belongs to the CSN3 family.</text>
</comment>
<dbReference type="Pfam" id="PF01399">
    <property type="entry name" value="PCI"/>
    <property type="match status" value="1"/>
</dbReference>
<dbReference type="SMART" id="SM00088">
    <property type="entry name" value="PINT"/>
    <property type="match status" value="1"/>
</dbReference>
<accession>A0A6B2L555</accession>
<evidence type="ECO:0000313" key="9">
    <source>
        <dbReference type="EMBL" id="NDV32070.1"/>
    </source>
</evidence>
<dbReference type="GO" id="GO:0008180">
    <property type="term" value="C:COP9 signalosome"/>
    <property type="evidence" value="ECO:0007669"/>
    <property type="project" value="UniProtKB-KW"/>
</dbReference>
<dbReference type="GO" id="GO:0005737">
    <property type="term" value="C:cytoplasm"/>
    <property type="evidence" value="ECO:0007669"/>
    <property type="project" value="UniProtKB-SubCell"/>
</dbReference>
<protein>
    <recommendedName>
        <fullName evidence="4">COP9 signalosome complex subunit 3</fullName>
    </recommendedName>
</protein>
<comment type="subcellular location">
    <subcellularLocation>
        <location evidence="2">Cytoplasm</location>
    </subcellularLocation>
    <subcellularLocation>
        <location evidence="1">Nucleus</location>
    </subcellularLocation>
</comment>
<evidence type="ECO:0000256" key="1">
    <source>
        <dbReference type="ARBA" id="ARBA00004123"/>
    </source>
</evidence>
<evidence type="ECO:0000256" key="3">
    <source>
        <dbReference type="ARBA" id="ARBA00007084"/>
    </source>
</evidence>
<dbReference type="InterPro" id="IPR000717">
    <property type="entry name" value="PCI_dom"/>
</dbReference>
<reference evidence="9" key="1">
    <citation type="journal article" date="2020" name="J. Eukaryot. Microbiol.">
        <title>De novo Sequencing, Assembly and Annotation of the Transcriptome for the Free-Living Testate Amoeba Arcella intermedia.</title>
        <authorList>
            <person name="Ribeiro G.M."/>
            <person name="Porfirio-Sousa A.L."/>
            <person name="Maurer-Alcala X.X."/>
            <person name="Katz L.A."/>
            <person name="Lahr D.J.G."/>
        </authorList>
    </citation>
    <scope>NUCLEOTIDE SEQUENCE</scope>
</reference>
<dbReference type="PANTHER" id="PTHR10758:SF1">
    <property type="entry name" value="COP9 SIGNALOSOME COMPLEX SUBUNIT 3"/>
    <property type="match status" value="1"/>
</dbReference>
<keyword evidence="7" id="KW-0539">Nucleus</keyword>
<dbReference type="GO" id="GO:0006511">
    <property type="term" value="P:ubiquitin-dependent protein catabolic process"/>
    <property type="evidence" value="ECO:0007669"/>
    <property type="project" value="TreeGrafter"/>
</dbReference>
<feature type="domain" description="PCI" evidence="8">
    <location>
        <begin position="190"/>
        <end position="358"/>
    </location>
</feature>
<keyword evidence="6" id="KW-0736">Signalosome</keyword>
<proteinExistence type="inferred from homology"/>
<dbReference type="AlphaFoldDB" id="A0A6B2L555"/>
<evidence type="ECO:0000259" key="8">
    <source>
        <dbReference type="PROSITE" id="PS50250"/>
    </source>
</evidence>
<name>A0A6B2L555_9EUKA</name>
<keyword evidence="5" id="KW-0963">Cytoplasm</keyword>
<dbReference type="PROSITE" id="PS50250">
    <property type="entry name" value="PCI"/>
    <property type="match status" value="1"/>
</dbReference>
<evidence type="ECO:0000256" key="6">
    <source>
        <dbReference type="ARBA" id="ARBA00022790"/>
    </source>
</evidence>
<evidence type="ECO:0000256" key="2">
    <source>
        <dbReference type="ARBA" id="ARBA00004496"/>
    </source>
</evidence>
<dbReference type="EMBL" id="GIBP01003101">
    <property type="protein sequence ID" value="NDV32070.1"/>
    <property type="molecule type" value="Transcribed_RNA"/>
</dbReference>
<dbReference type="Pfam" id="PF22788">
    <property type="entry name" value="COP9_hel_rpt"/>
    <property type="match status" value="1"/>
</dbReference>
<sequence length="423" mass="48170">MQQVIVNLSGDSNDLLKQLQTELTKNNEIITKNLNSIDNTISSLDITKHSLGILHLLSTKATTGSWDAETFIHQVLSFIHQCTVRQIRMDPKRFRTICFKLTELCRESKQSIRAVQALRVAINKIGSGEHITPQHWMFVQSCILAKAYKAALPILDRFVFKIDPELTGVESVDTRLYFYYGGICFIGMKDFKKAIEYLEVVISAPATVVSSIMLEAYKKYLLVCLCHKGEVPSLPKYTNSGLQRIFKQMCTGYDEFVTSYQTHSIEDLHKVASNNGETFAKDGNLGLVKQAISALTKQNIQRLTKTFLTLSLQNITEQVALTDVMETENLIFGMIQRGEIFAKINQKDGMVEFLEDPQNYSNPQTLQYLDEQLHATLNISELVQKIHEDISLDQRYVQKLIQSEKAPNRNIQEDEMQIELMKS</sequence>
<dbReference type="PANTHER" id="PTHR10758">
    <property type="entry name" value="26S PROTEASOME NON-ATPASE REGULATORY SUBUNIT 3/COP9 SIGNALOSOME COMPLEX SUBUNIT 3"/>
    <property type="match status" value="1"/>
</dbReference>